<keyword evidence="4 6" id="KW-0472">Membrane</keyword>
<organism evidence="8 9">
    <name type="scientific">Hyaloscypha variabilis (strain UAMH 11265 / GT02V1 / F)</name>
    <name type="common">Meliniomyces variabilis</name>
    <dbReference type="NCBI Taxonomy" id="1149755"/>
    <lineage>
        <taxon>Eukaryota</taxon>
        <taxon>Fungi</taxon>
        <taxon>Dikarya</taxon>
        <taxon>Ascomycota</taxon>
        <taxon>Pezizomycotina</taxon>
        <taxon>Leotiomycetes</taxon>
        <taxon>Helotiales</taxon>
        <taxon>Hyaloscyphaceae</taxon>
        <taxon>Hyaloscypha</taxon>
        <taxon>Hyaloscypha variabilis</taxon>
    </lineage>
</organism>
<feature type="region of interest" description="Disordered" evidence="5">
    <location>
        <begin position="237"/>
        <end position="270"/>
    </location>
</feature>
<keyword evidence="2 6" id="KW-0812">Transmembrane</keyword>
<feature type="transmembrane region" description="Helical" evidence="6">
    <location>
        <begin position="12"/>
        <end position="33"/>
    </location>
</feature>
<dbReference type="InterPro" id="IPR005828">
    <property type="entry name" value="MFS_sugar_transport-like"/>
</dbReference>
<gene>
    <name evidence="8" type="ORF">L207DRAFT_408869</name>
</gene>
<dbReference type="InterPro" id="IPR036259">
    <property type="entry name" value="MFS_trans_sf"/>
</dbReference>
<dbReference type="SUPFAM" id="SSF103473">
    <property type="entry name" value="MFS general substrate transporter"/>
    <property type="match status" value="1"/>
</dbReference>
<keyword evidence="3 6" id="KW-1133">Transmembrane helix</keyword>
<dbReference type="OrthoDB" id="433512at2759"/>
<dbReference type="Gene3D" id="1.20.1250.20">
    <property type="entry name" value="MFS general substrate transporter like domains"/>
    <property type="match status" value="2"/>
</dbReference>
<dbReference type="PROSITE" id="PS50850">
    <property type="entry name" value="MFS"/>
    <property type="match status" value="1"/>
</dbReference>
<dbReference type="PROSITE" id="PS00217">
    <property type="entry name" value="SUGAR_TRANSPORT_2"/>
    <property type="match status" value="1"/>
</dbReference>
<protein>
    <submittedName>
        <fullName evidence="8">MFS general substrate transporter</fullName>
    </submittedName>
</protein>
<evidence type="ECO:0000313" key="8">
    <source>
        <dbReference type="EMBL" id="PMD44778.1"/>
    </source>
</evidence>
<dbReference type="EMBL" id="KZ613941">
    <property type="protein sequence ID" value="PMD44778.1"/>
    <property type="molecule type" value="Genomic_DNA"/>
</dbReference>
<reference evidence="8 9" key="1">
    <citation type="submission" date="2016-04" db="EMBL/GenBank/DDBJ databases">
        <title>A degradative enzymes factory behind the ericoid mycorrhizal symbiosis.</title>
        <authorList>
            <consortium name="DOE Joint Genome Institute"/>
            <person name="Martino E."/>
            <person name="Morin E."/>
            <person name="Grelet G."/>
            <person name="Kuo A."/>
            <person name="Kohler A."/>
            <person name="Daghino S."/>
            <person name="Barry K."/>
            <person name="Choi C."/>
            <person name="Cichocki N."/>
            <person name="Clum A."/>
            <person name="Copeland A."/>
            <person name="Hainaut M."/>
            <person name="Haridas S."/>
            <person name="Labutti K."/>
            <person name="Lindquist E."/>
            <person name="Lipzen A."/>
            <person name="Khouja H.-R."/>
            <person name="Murat C."/>
            <person name="Ohm R."/>
            <person name="Olson A."/>
            <person name="Spatafora J."/>
            <person name="Veneault-Fourrey C."/>
            <person name="Henrissat B."/>
            <person name="Grigoriev I."/>
            <person name="Martin F."/>
            <person name="Perotto S."/>
        </authorList>
    </citation>
    <scope>NUCLEOTIDE SEQUENCE [LARGE SCALE GENOMIC DNA]</scope>
    <source>
        <strain evidence="8 9">F</strain>
    </source>
</reference>
<dbReference type="Pfam" id="PF00083">
    <property type="entry name" value="Sugar_tr"/>
    <property type="match status" value="2"/>
</dbReference>
<evidence type="ECO:0000256" key="5">
    <source>
        <dbReference type="SAM" id="MobiDB-lite"/>
    </source>
</evidence>
<sequence length="532" mass="57971">FKKTVYFVAMSGFLADSYAIFSPNVVSPALAYIYWSTDTTGTKGLVINVITLAGSCIGMVLFGWLADVFGRKRLYGVELVIGIIATLGLTQVSAGYNQQSMSPFAWIVWWRFVLGIGIGAEYPLSALIAAEWSATGTRGTMLAAVFLLQPIGQFLAYIVGYVALVGITRDRLPNWTSADWDDPANRDIGAATIDSVWRCVIGVGAFPALIAIALRFTIPETPRYLLDVREDLPAAAQATRRVHPDKANTPSRQNSDKITKGGSEPYLTSNDKEAGVVQSSSINIENKGLTQRHSVRSAEIKEEFGRGQGFRRILAGISICWFIMDISFYGLGLDTPRTLAKIFGTQPSDATKNGFDWNSGFASQDENIYDALLGDATRALYTIPISGIFGSVVFLLLVNYIPRATVLRWMFVLFAILFAIAGSSLTAVYETTNHSLTVAFYALALCILNFGPNTILFMLPAELFPTRYRGTCYGIAAASGKAGAILIQIISHFAKATDSSSGKWPLAIMLMCFSPLMLIGAFFAWVWIPDVQ</sequence>
<evidence type="ECO:0000256" key="6">
    <source>
        <dbReference type="SAM" id="Phobius"/>
    </source>
</evidence>
<feature type="transmembrane region" description="Helical" evidence="6">
    <location>
        <begin position="195"/>
        <end position="214"/>
    </location>
</feature>
<feature type="transmembrane region" description="Helical" evidence="6">
    <location>
        <begin position="45"/>
        <end position="65"/>
    </location>
</feature>
<keyword evidence="9" id="KW-1185">Reference proteome</keyword>
<evidence type="ECO:0000259" key="7">
    <source>
        <dbReference type="PROSITE" id="PS50850"/>
    </source>
</evidence>
<feature type="transmembrane region" description="Helical" evidence="6">
    <location>
        <begin position="379"/>
        <end position="398"/>
    </location>
</feature>
<dbReference type="InterPro" id="IPR020846">
    <property type="entry name" value="MFS_dom"/>
</dbReference>
<dbReference type="Proteomes" id="UP000235786">
    <property type="component" value="Unassembled WGS sequence"/>
</dbReference>
<feature type="transmembrane region" description="Helical" evidence="6">
    <location>
        <begin position="142"/>
        <end position="167"/>
    </location>
</feature>
<feature type="transmembrane region" description="Helical" evidence="6">
    <location>
        <begin position="77"/>
        <end position="96"/>
    </location>
</feature>
<dbReference type="PANTHER" id="PTHR24064">
    <property type="entry name" value="SOLUTE CARRIER FAMILY 22 MEMBER"/>
    <property type="match status" value="1"/>
</dbReference>
<accession>A0A2J6S216</accession>
<dbReference type="AlphaFoldDB" id="A0A2J6S216"/>
<dbReference type="STRING" id="1149755.A0A2J6S216"/>
<dbReference type="GO" id="GO:0022857">
    <property type="term" value="F:transmembrane transporter activity"/>
    <property type="evidence" value="ECO:0007669"/>
    <property type="project" value="InterPro"/>
</dbReference>
<comment type="subcellular location">
    <subcellularLocation>
        <location evidence="1">Membrane</location>
        <topology evidence="1">Multi-pass membrane protein</topology>
    </subcellularLocation>
</comment>
<feature type="non-terminal residue" evidence="8">
    <location>
        <position position="532"/>
    </location>
</feature>
<feature type="domain" description="Major facilitator superfamily (MFS) profile" evidence="7">
    <location>
        <begin position="5"/>
        <end position="532"/>
    </location>
</feature>
<feature type="transmembrane region" description="Helical" evidence="6">
    <location>
        <begin position="108"/>
        <end position="130"/>
    </location>
</feature>
<feature type="transmembrane region" description="Helical" evidence="6">
    <location>
        <begin position="410"/>
        <end position="429"/>
    </location>
</feature>
<evidence type="ECO:0000256" key="2">
    <source>
        <dbReference type="ARBA" id="ARBA00022692"/>
    </source>
</evidence>
<feature type="transmembrane region" description="Helical" evidence="6">
    <location>
        <begin position="313"/>
        <end position="331"/>
    </location>
</feature>
<dbReference type="GO" id="GO:0016020">
    <property type="term" value="C:membrane"/>
    <property type="evidence" value="ECO:0007669"/>
    <property type="project" value="UniProtKB-SubCell"/>
</dbReference>
<feature type="transmembrane region" description="Helical" evidence="6">
    <location>
        <begin position="506"/>
        <end position="528"/>
    </location>
</feature>
<evidence type="ECO:0000313" key="9">
    <source>
        <dbReference type="Proteomes" id="UP000235786"/>
    </source>
</evidence>
<feature type="non-terminal residue" evidence="8">
    <location>
        <position position="1"/>
    </location>
</feature>
<feature type="transmembrane region" description="Helical" evidence="6">
    <location>
        <begin position="435"/>
        <end position="459"/>
    </location>
</feature>
<proteinExistence type="predicted"/>
<dbReference type="InterPro" id="IPR005829">
    <property type="entry name" value="Sugar_transporter_CS"/>
</dbReference>
<evidence type="ECO:0000256" key="3">
    <source>
        <dbReference type="ARBA" id="ARBA00022989"/>
    </source>
</evidence>
<feature type="transmembrane region" description="Helical" evidence="6">
    <location>
        <begin position="471"/>
        <end position="494"/>
    </location>
</feature>
<name>A0A2J6S216_HYAVF</name>
<evidence type="ECO:0000256" key="4">
    <source>
        <dbReference type="ARBA" id="ARBA00023136"/>
    </source>
</evidence>
<evidence type="ECO:0000256" key="1">
    <source>
        <dbReference type="ARBA" id="ARBA00004141"/>
    </source>
</evidence>